<evidence type="ECO:0000313" key="3">
    <source>
        <dbReference type="Proteomes" id="UP000029223"/>
    </source>
</evidence>
<accession>A0ABQ0JJP8</accession>
<sequence>MKTLLLSTLIIMSAYSTTSIAAQKSKNVDTLSDTVRTIVWPTEVTTVKDAIIWITEPLGYTLITDYPAPPSAADVLAKPIPESAKPKRVMRVMDAVQLLIGTENTIIVDNTHRLITVQRGH</sequence>
<gene>
    <name evidence="2" type="ORF">JCM19239_6082</name>
</gene>
<reference evidence="3" key="1">
    <citation type="submission" date="2014-09" db="EMBL/GenBank/DDBJ databases">
        <title>Vibrio variabilis JCM 19239. (C206) whole genome shotgun sequence.</title>
        <authorList>
            <person name="Sawabe T."/>
            <person name="Meirelles P."/>
            <person name="Nakanishi M."/>
            <person name="Sayaka M."/>
            <person name="Hattori M."/>
            <person name="Ohkuma M."/>
        </authorList>
    </citation>
    <scope>NUCLEOTIDE SEQUENCE [LARGE SCALE GENOMIC DNA]</scope>
    <source>
        <strain evidence="3">JCM 19239</strain>
    </source>
</reference>
<name>A0ABQ0JJP8_9VIBR</name>
<evidence type="ECO:0000256" key="1">
    <source>
        <dbReference type="SAM" id="SignalP"/>
    </source>
</evidence>
<feature type="signal peptide" evidence="1">
    <location>
        <begin position="1"/>
        <end position="21"/>
    </location>
</feature>
<evidence type="ECO:0000313" key="2">
    <source>
        <dbReference type="EMBL" id="GAL28994.1"/>
    </source>
</evidence>
<feature type="chain" id="PRO_5045393611" evidence="1">
    <location>
        <begin position="22"/>
        <end position="121"/>
    </location>
</feature>
<dbReference type="Proteomes" id="UP000029223">
    <property type="component" value="Unassembled WGS sequence"/>
</dbReference>
<comment type="caution">
    <text evidence="2">The sequence shown here is derived from an EMBL/GenBank/DDBJ whole genome shotgun (WGS) entry which is preliminary data.</text>
</comment>
<proteinExistence type="predicted"/>
<dbReference type="EMBL" id="BBMS01000055">
    <property type="protein sequence ID" value="GAL28994.1"/>
    <property type="molecule type" value="Genomic_DNA"/>
</dbReference>
<organism evidence="2 3">
    <name type="scientific">Vibrio variabilis</name>
    <dbReference type="NCBI Taxonomy" id="990271"/>
    <lineage>
        <taxon>Bacteria</taxon>
        <taxon>Pseudomonadati</taxon>
        <taxon>Pseudomonadota</taxon>
        <taxon>Gammaproteobacteria</taxon>
        <taxon>Vibrionales</taxon>
        <taxon>Vibrionaceae</taxon>
        <taxon>Vibrio</taxon>
    </lineage>
</organism>
<keyword evidence="1" id="KW-0732">Signal</keyword>
<protein>
    <submittedName>
        <fullName evidence="2">Uncharacterized protein</fullName>
    </submittedName>
</protein>
<keyword evidence="3" id="KW-1185">Reference proteome</keyword>